<organism evidence="1 2">
    <name type="scientific">Marine Group I thaumarchaeote SCGC AAA799-N04</name>
    <dbReference type="NCBI Taxonomy" id="1502293"/>
    <lineage>
        <taxon>Archaea</taxon>
        <taxon>Nitrososphaerota</taxon>
        <taxon>Marine Group I</taxon>
    </lineage>
</organism>
<protein>
    <submittedName>
        <fullName evidence="1">Uncharacterized protein</fullName>
    </submittedName>
</protein>
<dbReference type="EMBL" id="JOKN01000006">
    <property type="protein sequence ID" value="KEQ57001.1"/>
    <property type="molecule type" value="Genomic_DNA"/>
</dbReference>
<evidence type="ECO:0000313" key="2">
    <source>
        <dbReference type="Proteomes" id="UP000028059"/>
    </source>
</evidence>
<comment type="caution">
    <text evidence="1">The sequence shown here is derived from an EMBL/GenBank/DDBJ whole genome shotgun (WGS) entry which is preliminary data.</text>
</comment>
<keyword evidence="2" id="KW-1185">Reference proteome</keyword>
<dbReference type="AlphaFoldDB" id="A0A081RP78"/>
<accession>A0A081RP78</accession>
<proteinExistence type="predicted"/>
<name>A0A081RP78_9ARCH</name>
<evidence type="ECO:0000313" key="1">
    <source>
        <dbReference type="EMBL" id="KEQ57001.1"/>
    </source>
</evidence>
<dbReference type="Proteomes" id="UP000028059">
    <property type="component" value="Unassembled WGS sequence"/>
</dbReference>
<gene>
    <name evidence="1" type="ORF">AAA799N04_00514</name>
</gene>
<reference evidence="1 2" key="1">
    <citation type="submission" date="2014-06" db="EMBL/GenBank/DDBJ databases">
        <authorList>
            <person name="Ngugi D.K."/>
            <person name="Blom J."/>
            <person name="Alam I."/>
            <person name="Rashid M."/>
            <person name="Ba Alawi W."/>
            <person name="Zhang G."/>
            <person name="Hikmawan T."/>
            <person name="Guan Y."/>
            <person name="Antunes A."/>
            <person name="Siam R."/>
            <person name="ElDorry H."/>
            <person name="Bajic V."/>
            <person name="Stingl U."/>
        </authorList>
    </citation>
    <scope>NUCLEOTIDE SEQUENCE [LARGE SCALE GENOMIC DNA]</scope>
    <source>
        <strain evidence="1">SCGC AAA799-N04</strain>
    </source>
</reference>
<sequence length="62" mass="7287">MNCFVCSKKKEDFEVWSNKIVISATYDSKVQDHDVIRKLSEHDVICHDCMQKILDDVDKTRV</sequence>